<feature type="region of interest" description="Disordered" evidence="2">
    <location>
        <begin position="196"/>
        <end position="221"/>
    </location>
</feature>
<organism evidence="4 5">
    <name type="scientific">Kribbella hippodromi</name>
    <dbReference type="NCBI Taxonomy" id="434347"/>
    <lineage>
        <taxon>Bacteria</taxon>
        <taxon>Bacillati</taxon>
        <taxon>Actinomycetota</taxon>
        <taxon>Actinomycetes</taxon>
        <taxon>Propionibacteriales</taxon>
        <taxon>Kribbellaceae</taxon>
        <taxon>Kribbella</taxon>
    </lineage>
</organism>
<feature type="compositionally biased region" description="Polar residues" evidence="2">
    <location>
        <begin position="628"/>
        <end position="640"/>
    </location>
</feature>
<feature type="compositionally biased region" description="Low complexity" evidence="2">
    <location>
        <begin position="444"/>
        <end position="499"/>
    </location>
</feature>
<feature type="compositionally biased region" description="Basic and acidic residues" evidence="2">
    <location>
        <begin position="642"/>
        <end position="658"/>
    </location>
</feature>
<dbReference type="InterPro" id="IPR003615">
    <property type="entry name" value="HNH_nuc"/>
</dbReference>
<feature type="compositionally biased region" description="Low complexity" evidence="2">
    <location>
        <begin position="693"/>
        <end position="702"/>
    </location>
</feature>
<evidence type="ECO:0000259" key="3">
    <source>
        <dbReference type="SMART" id="SM00507"/>
    </source>
</evidence>
<evidence type="ECO:0000256" key="1">
    <source>
        <dbReference type="ARBA" id="ARBA00023450"/>
    </source>
</evidence>
<feature type="compositionally biased region" description="Pro residues" evidence="2">
    <location>
        <begin position="678"/>
        <end position="692"/>
    </location>
</feature>
<name>A0ABN2E523_9ACTN</name>
<dbReference type="Proteomes" id="UP001501705">
    <property type="component" value="Unassembled WGS sequence"/>
</dbReference>
<accession>A0ABN2E523</accession>
<evidence type="ECO:0000256" key="2">
    <source>
        <dbReference type="SAM" id="MobiDB-lite"/>
    </source>
</evidence>
<protein>
    <recommendedName>
        <fullName evidence="3">HNH nuclease domain-containing protein</fullName>
    </recommendedName>
</protein>
<evidence type="ECO:0000313" key="4">
    <source>
        <dbReference type="EMBL" id="GAA1594811.1"/>
    </source>
</evidence>
<dbReference type="CDD" id="cd00085">
    <property type="entry name" value="HNHc"/>
    <property type="match status" value="1"/>
</dbReference>
<reference evidence="4 5" key="1">
    <citation type="journal article" date="2019" name="Int. J. Syst. Evol. Microbiol.">
        <title>The Global Catalogue of Microorganisms (GCM) 10K type strain sequencing project: providing services to taxonomists for standard genome sequencing and annotation.</title>
        <authorList>
            <consortium name="The Broad Institute Genomics Platform"/>
            <consortium name="The Broad Institute Genome Sequencing Center for Infectious Disease"/>
            <person name="Wu L."/>
            <person name="Ma J."/>
        </authorList>
    </citation>
    <scope>NUCLEOTIDE SEQUENCE [LARGE SCALE GENOMIC DNA]</scope>
    <source>
        <strain evidence="4 5">JCM 15572</strain>
    </source>
</reference>
<dbReference type="Pfam" id="PF02720">
    <property type="entry name" value="DUF222"/>
    <property type="match status" value="1"/>
</dbReference>
<feature type="region of interest" description="Disordered" evidence="2">
    <location>
        <begin position="233"/>
        <end position="264"/>
    </location>
</feature>
<feature type="domain" description="HNH nuclease" evidence="3">
    <location>
        <begin position="373"/>
        <end position="423"/>
    </location>
</feature>
<evidence type="ECO:0000313" key="5">
    <source>
        <dbReference type="Proteomes" id="UP001501705"/>
    </source>
</evidence>
<gene>
    <name evidence="4" type="ORF">GCM10009804_59340</name>
</gene>
<feature type="compositionally biased region" description="Low complexity" evidence="2">
    <location>
        <begin position="233"/>
        <end position="263"/>
    </location>
</feature>
<dbReference type="Pfam" id="PF01844">
    <property type="entry name" value="HNH"/>
    <property type="match status" value="1"/>
</dbReference>
<comment type="similarity">
    <text evidence="1">Belongs to the Rv1128c/1148c/1588c/1702c/1945/3466 family.</text>
</comment>
<dbReference type="InterPro" id="IPR003870">
    <property type="entry name" value="DUF222"/>
</dbReference>
<feature type="compositionally biased region" description="Polar residues" evidence="2">
    <location>
        <begin position="578"/>
        <end position="597"/>
    </location>
</feature>
<feature type="region of interest" description="Disordered" evidence="2">
    <location>
        <begin position="429"/>
        <end position="714"/>
    </location>
</feature>
<dbReference type="PRINTS" id="PR01217">
    <property type="entry name" value="PRICHEXTENSN"/>
</dbReference>
<feature type="compositionally biased region" description="Basic and acidic residues" evidence="2">
    <location>
        <begin position="205"/>
        <end position="221"/>
    </location>
</feature>
<keyword evidence="5" id="KW-1185">Reference proteome</keyword>
<dbReference type="Gene3D" id="1.10.30.50">
    <property type="match status" value="1"/>
</dbReference>
<dbReference type="EMBL" id="BAAAPH010000022">
    <property type="protein sequence ID" value="GAA1594811.1"/>
    <property type="molecule type" value="Genomic_DNA"/>
</dbReference>
<dbReference type="InterPro" id="IPR002711">
    <property type="entry name" value="HNH"/>
</dbReference>
<proteinExistence type="inferred from homology"/>
<sequence>MDSVRSPELMSEDELVRALDQADADLARLQTHRLRLIAALDKTGHAEKIGARDTVQYIEYRYRLDHYRARRDVQLARALPKYTAITAALPTDPSAEVILRPAQAEAIVLELEKTPRTVPVDDLDCAERELARLTHLSPLDLRKAAVLARDILDTDGPEPEEHKAYARESLTLTPADRGVKFRGYLANENAELLRSLITTGARPHKTPDGARDPRSREKRQADALTTTLTLAATTLDTTTPVPPTTAATASGTADGRTGETTCGTAGGTAGGATGGATGGAAGAGAGSTASATGAARAELVPGFGAKANITVTIDLADLKSATANAIGHPVYGDPLSAATIRRLACDANIIPIVLGSNSEPLDVGRQVRLVTKAMRRALNTRDRGCVICAAPPVMCDAHHIKPWLEGGPTALTNLALLCRPHHTALHAGHWHLTPTNTKPQVTRPPWTTPTHTTPAPDTSTPTSRPAPATPAPAASTPTPATPVPATSTRETSTPTFTPAPATPMPAAPERRTPDPVAEQLPAAPRTPEHLAPKRASTPTPSTRASSPAPSTPDHRTPEPATEQLPADPRTPEPRTSRGAATTPGTPLSRTSRSATPTPGTPVHRKSEPVTERPPADRPAPERPAAMRSTTTHQPPANPSSDALDRPRAVRADYHDEPAIRAATYRAIWGEDPPHNHPHTPPKAPPTTPPPDPWANATAPNANERPPQPNTPFAVPVMADLPHLLTVVPRGPTATRADR</sequence>
<feature type="compositionally biased region" description="Basic and acidic residues" evidence="2">
    <location>
        <begin position="604"/>
        <end position="620"/>
    </location>
</feature>
<feature type="compositionally biased region" description="Low complexity" evidence="2">
    <location>
        <begin position="534"/>
        <end position="548"/>
    </location>
</feature>
<dbReference type="SMART" id="SM00507">
    <property type="entry name" value="HNHc"/>
    <property type="match status" value="1"/>
</dbReference>
<comment type="caution">
    <text evidence="4">The sequence shown here is derived from an EMBL/GenBank/DDBJ whole genome shotgun (WGS) entry which is preliminary data.</text>
</comment>